<dbReference type="InterPro" id="IPR027417">
    <property type="entry name" value="P-loop_NTPase"/>
</dbReference>
<dbReference type="OMA" id="PEFAPMG"/>
<dbReference type="Gene3D" id="3.40.50.300">
    <property type="entry name" value="P-loop containing nucleotide triphosphate hydrolases"/>
    <property type="match status" value="1"/>
</dbReference>
<dbReference type="eggNOG" id="KOG2750">
    <property type="taxonomic scope" value="Eukaryota"/>
</dbReference>
<dbReference type="Proteomes" id="UP000002058">
    <property type="component" value="Unassembled WGS sequence"/>
</dbReference>
<evidence type="ECO:0000256" key="8">
    <source>
        <dbReference type="ARBA" id="ARBA00022741"/>
    </source>
</evidence>
<dbReference type="FunCoup" id="C4JW90">
    <property type="interactions" value="137"/>
</dbReference>
<feature type="region of interest" description="Disordered" evidence="12">
    <location>
        <begin position="41"/>
        <end position="144"/>
    </location>
</feature>
<keyword evidence="8" id="KW-0547">Nucleotide-binding</keyword>
<feature type="compositionally biased region" description="Low complexity" evidence="12">
    <location>
        <begin position="595"/>
        <end position="606"/>
    </location>
</feature>
<evidence type="ECO:0000256" key="5">
    <source>
        <dbReference type="ARBA" id="ARBA00019824"/>
    </source>
</evidence>
<evidence type="ECO:0000313" key="15">
    <source>
        <dbReference type="Proteomes" id="UP000002058"/>
    </source>
</evidence>
<dbReference type="EMBL" id="CH476618">
    <property type="protein sequence ID" value="EEP81967.1"/>
    <property type="molecule type" value="Genomic_DNA"/>
</dbReference>
<dbReference type="RefSeq" id="XP_002583865.1">
    <property type="nucleotide sequence ID" value="XM_002583819.1"/>
</dbReference>
<dbReference type="GO" id="GO:0005730">
    <property type="term" value="C:nucleolus"/>
    <property type="evidence" value="ECO:0007669"/>
    <property type="project" value="UniProtKB-SubCell"/>
</dbReference>
<comment type="similarity">
    <text evidence="3">Belongs to the Clp1 family. NOL9/GRC3 subfamily.</text>
</comment>
<keyword evidence="11" id="KW-0539">Nucleus</keyword>
<dbReference type="HOGENOM" id="CLU_010345_1_2_1"/>
<accession>C4JW90</accession>
<dbReference type="GeneID" id="8437360"/>
<dbReference type="PANTHER" id="PTHR12755">
    <property type="entry name" value="CLEAVAGE/POLYADENYLATION FACTOR IA SUBUNIT CLP1P"/>
    <property type="match status" value="1"/>
</dbReference>
<dbReference type="InParanoid" id="C4JW90"/>
<evidence type="ECO:0000259" key="13">
    <source>
        <dbReference type="Pfam" id="PF16575"/>
    </source>
</evidence>
<dbReference type="InterPro" id="IPR032319">
    <property type="entry name" value="CLP1_P"/>
</dbReference>
<evidence type="ECO:0000256" key="3">
    <source>
        <dbReference type="ARBA" id="ARBA00011003"/>
    </source>
</evidence>
<protein>
    <recommendedName>
        <fullName evidence="5">Polynucleotide 5'-hydroxyl-kinase GRC3</fullName>
    </recommendedName>
    <alternativeName>
        <fullName evidence="4">Polynucleotide 5'-hydroxyl-kinase grc3</fullName>
    </alternativeName>
</protein>
<comment type="subcellular location">
    <subcellularLocation>
        <location evidence="2">Nucleus</location>
        <location evidence="2">Nucleolus</location>
    </subcellularLocation>
</comment>
<dbReference type="GO" id="GO:0000448">
    <property type="term" value="P:cleavage in ITS2 between 5.8S rRNA and LSU-rRNA of tricistronic rRNA transcript (SSU-rRNA, 5.8S rRNA, LSU-rRNA)"/>
    <property type="evidence" value="ECO:0007669"/>
    <property type="project" value="TreeGrafter"/>
</dbReference>
<evidence type="ECO:0000256" key="6">
    <source>
        <dbReference type="ARBA" id="ARBA00022552"/>
    </source>
</evidence>
<reference evidence="15" key="1">
    <citation type="journal article" date="2009" name="Genome Res.">
        <title>Comparative genomic analyses of the human fungal pathogens Coccidioides and their relatives.</title>
        <authorList>
            <person name="Sharpton T.J."/>
            <person name="Stajich J.E."/>
            <person name="Rounsley S.D."/>
            <person name="Gardner M.J."/>
            <person name="Wortman J.R."/>
            <person name="Jordar V.S."/>
            <person name="Maiti R."/>
            <person name="Kodira C.D."/>
            <person name="Neafsey D.E."/>
            <person name="Zeng Q."/>
            <person name="Hung C.-Y."/>
            <person name="McMahan C."/>
            <person name="Muszewska A."/>
            <person name="Grynberg M."/>
            <person name="Mandel M.A."/>
            <person name="Kellner E.M."/>
            <person name="Barker B.M."/>
            <person name="Galgiani J.N."/>
            <person name="Orbach M.J."/>
            <person name="Kirkland T.N."/>
            <person name="Cole G.T."/>
            <person name="Henn M.R."/>
            <person name="Birren B.W."/>
            <person name="Taylor J.W."/>
        </authorList>
    </citation>
    <scope>NUCLEOTIDE SEQUENCE [LARGE SCALE GENOMIC DNA]</scope>
    <source>
        <strain evidence="15">UAMH 1704</strain>
    </source>
</reference>
<dbReference type="GO" id="GO:0051731">
    <property type="term" value="F:polynucleotide 5'-hydroxyl-kinase activity"/>
    <property type="evidence" value="ECO:0007669"/>
    <property type="project" value="InterPro"/>
</dbReference>
<organism evidence="14 15">
    <name type="scientific">Uncinocarpus reesii (strain UAMH 1704)</name>
    <dbReference type="NCBI Taxonomy" id="336963"/>
    <lineage>
        <taxon>Eukaryota</taxon>
        <taxon>Fungi</taxon>
        <taxon>Dikarya</taxon>
        <taxon>Ascomycota</taxon>
        <taxon>Pezizomycotina</taxon>
        <taxon>Eurotiomycetes</taxon>
        <taxon>Eurotiomycetidae</taxon>
        <taxon>Onygenales</taxon>
        <taxon>Onygenaceae</taxon>
        <taxon>Uncinocarpus</taxon>
    </lineage>
</organism>
<dbReference type="OrthoDB" id="4054781at2759"/>
<feature type="compositionally biased region" description="Basic and acidic residues" evidence="12">
    <location>
        <begin position="608"/>
        <end position="618"/>
    </location>
</feature>
<proteinExistence type="inferred from homology"/>
<evidence type="ECO:0000256" key="11">
    <source>
        <dbReference type="ARBA" id="ARBA00023242"/>
    </source>
</evidence>
<dbReference type="GO" id="GO:0005524">
    <property type="term" value="F:ATP binding"/>
    <property type="evidence" value="ECO:0007669"/>
    <property type="project" value="UniProtKB-KW"/>
</dbReference>
<keyword evidence="7" id="KW-0808">Transferase</keyword>
<feature type="compositionally biased region" description="Low complexity" evidence="12">
    <location>
        <begin position="47"/>
        <end position="56"/>
    </location>
</feature>
<evidence type="ECO:0000256" key="9">
    <source>
        <dbReference type="ARBA" id="ARBA00022777"/>
    </source>
</evidence>
<feature type="domain" description="Clp1 P-loop" evidence="13">
    <location>
        <begin position="324"/>
        <end position="526"/>
    </location>
</feature>
<feature type="compositionally biased region" description="Basic and acidic residues" evidence="12">
    <location>
        <begin position="1"/>
        <end position="15"/>
    </location>
</feature>
<dbReference type="Pfam" id="PF16575">
    <property type="entry name" value="CLP1_P"/>
    <property type="match status" value="1"/>
</dbReference>
<keyword evidence="6" id="KW-0698">rRNA processing</keyword>
<sequence>MAVGELKIRNDKTTGLDRQTNYRILIKRRGYESRSLSAIAARKKAHQNAAASAQSSLPETQAIQEAEPPAKRSRPSPADEPVKKTPVQSAIAVVIRNPKKTSQAAPRAGTPVDHQDRSNEEGCQPVVEDNGDITSESDPGDDIEITPKERFENFLLSKGILTKKDILYKTKDSICIRLKEKTTISILGQYDLWVKRGVVSIFGAKVPPSARLYRVYAPSTHSLPVIKAIAGVDGYAEIEIKSCRSGLPRLQRVSDLYRRIWSGKQTLLRKHLATSSEMSFAILHSSSDDPLKRHLRPLHLNKYWSIAIKALSGRGANLRVMTCGPKGSGKSTFNKYLLNHLLSPIPSHGGSSSSNDGVAYLDLDPGQPEFSPPGQVYLAHLQTPVLGPSFSHPALISANEGSIIKSHYIGATSPKDDPDHYILCVMDLLNRYRILLQSYPRCPLIINYSGWIFGQGLEIATWFAKSLDLSDVVYTSIQGPEEVIIPLQAAATEVGVPVTTIPSQPTEYATRSSSQLRSMHMLSYFHRSQRHADIPVWSALPIHYHHSMSVKYAGETQGILGVMVTGFRHDPAHLHDLLDGSIVGIVAVEDPDTLPKPTDTTTLPATNHQERAANHSDPDQDVPMDDANPVASPGDHPFITRAPHTNLPYLFIGNGTCTPLDPASSYSLGLALIRSIDTDSQTIQLTTPIDPRALRRALDLGHRIVLVRGNLDNPNWALSEEYFAARSAQRRQRRLRAALKGDSEGDAEVRARYAEKSRRLAERVRRATKGVPWMGLVRHEGEKGRHGGAGLWKLKKFAQAGGSDGESGHSSS</sequence>
<evidence type="ECO:0000256" key="1">
    <source>
        <dbReference type="ARBA" id="ARBA00003798"/>
    </source>
</evidence>
<dbReference type="STRING" id="336963.C4JW90"/>
<gene>
    <name evidence="14" type="ORF">UREG_06832</name>
</gene>
<feature type="region of interest" description="Disordered" evidence="12">
    <location>
        <begin position="593"/>
        <end position="627"/>
    </location>
</feature>
<dbReference type="InterPro" id="IPR045116">
    <property type="entry name" value="Clp1/Grc3"/>
</dbReference>
<dbReference type="PANTHER" id="PTHR12755:SF3">
    <property type="entry name" value="POLYNUCLEOTIDE 5'-HYDROXYL-KINASE NOL9"/>
    <property type="match status" value="1"/>
</dbReference>
<keyword evidence="10" id="KW-0067">ATP-binding</keyword>
<name>C4JW90_UNCRE</name>
<dbReference type="FunFam" id="3.40.50.300:FF:001156">
    <property type="entry name" value="Polynucleotide 5-hydroxyl-kinase grc3"/>
    <property type="match status" value="1"/>
</dbReference>
<evidence type="ECO:0000313" key="14">
    <source>
        <dbReference type="EMBL" id="EEP81967.1"/>
    </source>
</evidence>
<evidence type="ECO:0000256" key="7">
    <source>
        <dbReference type="ARBA" id="ARBA00022679"/>
    </source>
</evidence>
<dbReference type="KEGG" id="ure:UREG_06832"/>
<evidence type="ECO:0000256" key="10">
    <source>
        <dbReference type="ARBA" id="ARBA00022840"/>
    </source>
</evidence>
<keyword evidence="9" id="KW-0418">Kinase</keyword>
<evidence type="ECO:0000256" key="4">
    <source>
        <dbReference type="ARBA" id="ARBA00018706"/>
    </source>
</evidence>
<comment type="function">
    <text evidence="1">Polynucleotide 5'-kinase involved in rRNA processing.</text>
</comment>
<dbReference type="AlphaFoldDB" id="C4JW90"/>
<keyword evidence="15" id="KW-1185">Reference proteome</keyword>
<dbReference type="VEuPathDB" id="FungiDB:UREG_06832"/>
<evidence type="ECO:0000256" key="12">
    <source>
        <dbReference type="SAM" id="MobiDB-lite"/>
    </source>
</evidence>
<evidence type="ECO:0000256" key="2">
    <source>
        <dbReference type="ARBA" id="ARBA00004604"/>
    </source>
</evidence>
<feature type="region of interest" description="Disordered" evidence="12">
    <location>
        <begin position="1"/>
        <end position="20"/>
    </location>
</feature>